<name>A0AAP0IA31_9MAGN</name>
<proteinExistence type="predicted"/>
<gene>
    <name evidence="2" type="ORF">Scep_018550</name>
</gene>
<comment type="caution">
    <text evidence="2">The sequence shown here is derived from an EMBL/GenBank/DDBJ whole genome shotgun (WGS) entry which is preliminary data.</text>
</comment>
<protein>
    <submittedName>
        <fullName evidence="2">Uncharacterized protein</fullName>
    </submittedName>
</protein>
<evidence type="ECO:0000256" key="1">
    <source>
        <dbReference type="SAM" id="MobiDB-lite"/>
    </source>
</evidence>
<evidence type="ECO:0000313" key="2">
    <source>
        <dbReference type="EMBL" id="KAK9111031.1"/>
    </source>
</evidence>
<feature type="region of interest" description="Disordered" evidence="1">
    <location>
        <begin position="1"/>
        <end position="69"/>
    </location>
</feature>
<accession>A0AAP0IA31</accession>
<organism evidence="2 3">
    <name type="scientific">Stephania cephalantha</name>
    <dbReference type="NCBI Taxonomy" id="152367"/>
    <lineage>
        <taxon>Eukaryota</taxon>
        <taxon>Viridiplantae</taxon>
        <taxon>Streptophyta</taxon>
        <taxon>Embryophyta</taxon>
        <taxon>Tracheophyta</taxon>
        <taxon>Spermatophyta</taxon>
        <taxon>Magnoliopsida</taxon>
        <taxon>Ranunculales</taxon>
        <taxon>Menispermaceae</taxon>
        <taxon>Menispermoideae</taxon>
        <taxon>Cissampelideae</taxon>
        <taxon>Stephania</taxon>
    </lineage>
</organism>
<evidence type="ECO:0000313" key="3">
    <source>
        <dbReference type="Proteomes" id="UP001419268"/>
    </source>
</evidence>
<feature type="compositionally biased region" description="Basic and acidic residues" evidence="1">
    <location>
        <begin position="60"/>
        <end position="69"/>
    </location>
</feature>
<sequence length="90" mass="9982">MAANQRRMTRTRGRDGAAWGTMTRSREQRRTSGAASKNGGDDGEAARGSKRRARGGAARRGNDVEQRRAVARCRDRLIPDETQQQRDIGL</sequence>
<reference evidence="2 3" key="1">
    <citation type="submission" date="2024-01" db="EMBL/GenBank/DDBJ databases">
        <title>Genome assemblies of Stephania.</title>
        <authorList>
            <person name="Yang L."/>
        </authorList>
    </citation>
    <scope>NUCLEOTIDE SEQUENCE [LARGE SCALE GENOMIC DNA]</scope>
    <source>
        <strain evidence="2">JXDWG</strain>
        <tissue evidence="2">Leaf</tissue>
    </source>
</reference>
<dbReference type="AlphaFoldDB" id="A0AAP0IA31"/>
<dbReference type="EMBL" id="JBBNAG010000008">
    <property type="protein sequence ID" value="KAK9111031.1"/>
    <property type="molecule type" value="Genomic_DNA"/>
</dbReference>
<dbReference type="Proteomes" id="UP001419268">
    <property type="component" value="Unassembled WGS sequence"/>
</dbReference>
<keyword evidence="3" id="KW-1185">Reference proteome</keyword>